<dbReference type="SUPFAM" id="SSF51412">
    <property type="entry name" value="Inosine monophosphate dehydrogenase (IMPDH)"/>
    <property type="match status" value="2"/>
</dbReference>
<dbReference type="InterPro" id="IPR050858">
    <property type="entry name" value="Mal-CoA-ACP_Trans/PKS_FabD"/>
</dbReference>
<evidence type="ECO:0000313" key="6">
    <source>
        <dbReference type="EMBL" id="SHO44472.1"/>
    </source>
</evidence>
<dbReference type="InterPro" id="IPR004410">
    <property type="entry name" value="Malonyl_CoA-ACP_transAc_FabD"/>
</dbReference>
<dbReference type="SUPFAM" id="SSF55048">
    <property type="entry name" value="Probable ACP-binding domain of malonyl-CoA ACP transacylase"/>
    <property type="match status" value="1"/>
</dbReference>
<dbReference type="GO" id="GO:0004314">
    <property type="term" value="F:[acyl-carrier-protein] S-malonyltransferase activity"/>
    <property type="evidence" value="ECO:0007669"/>
    <property type="project" value="UniProtKB-EC"/>
</dbReference>
<dbReference type="SUPFAM" id="SSF52151">
    <property type="entry name" value="FabD/lysophospholipase-like"/>
    <property type="match status" value="1"/>
</dbReference>
<comment type="catalytic activity">
    <reaction evidence="4">
        <text>holo-[ACP] + malonyl-CoA = malonyl-[ACP] + CoA</text>
        <dbReference type="Rhea" id="RHEA:41792"/>
        <dbReference type="Rhea" id="RHEA-COMP:9623"/>
        <dbReference type="Rhea" id="RHEA-COMP:9685"/>
        <dbReference type="ChEBI" id="CHEBI:57287"/>
        <dbReference type="ChEBI" id="CHEBI:57384"/>
        <dbReference type="ChEBI" id="CHEBI:64479"/>
        <dbReference type="ChEBI" id="CHEBI:78449"/>
        <dbReference type="EC" id="2.3.1.39"/>
    </reaction>
</comment>
<dbReference type="Pfam" id="PF21607">
    <property type="entry name" value="FabD_helical_ins"/>
    <property type="match status" value="1"/>
</dbReference>
<dbReference type="InterPro" id="IPR001227">
    <property type="entry name" value="Ac_transferase_dom_sf"/>
</dbReference>
<dbReference type="GO" id="GO:0006633">
    <property type="term" value="P:fatty acid biosynthetic process"/>
    <property type="evidence" value="ECO:0007669"/>
    <property type="project" value="TreeGrafter"/>
</dbReference>
<dbReference type="STRING" id="1121345.SAMN02745217_00611"/>
<dbReference type="Gene3D" id="3.30.70.250">
    <property type="entry name" value="Malonyl-CoA ACP transacylase, ACP-binding"/>
    <property type="match status" value="1"/>
</dbReference>
<keyword evidence="7" id="KW-1185">Reference proteome</keyword>
<gene>
    <name evidence="6" type="ORF">SAMN02745217_00611</name>
</gene>
<evidence type="ECO:0000256" key="2">
    <source>
        <dbReference type="ARBA" id="ARBA00022679"/>
    </source>
</evidence>
<dbReference type="Gene3D" id="3.40.366.10">
    <property type="entry name" value="Malonyl-Coenzyme A Acyl Carrier Protein, domain 2"/>
    <property type="match status" value="1"/>
</dbReference>
<dbReference type="InterPro" id="IPR016035">
    <property type="entry name" value="Acyl_Trfase/lysoPLipase"/>
</dbReference>
<accession>A0A1M7XZA4</accession>
<dbReference type="InterPro" id="IPR016036">
    <property type="entry name" value="Malonyl_transacylase_ACP-bd"/>
</dbReference>
<protein>
    <recommendedName>
        <fullName evidence="1">[acyl-carrier-protein] S-malonyltransferase</fullName>
        <ecNumber evidence="1">2.3.1.39</ecNumber>
    </recommendedName>
</protein>
<dbReference type="PANTHER" id="PTHR42681:SF1">
    <property type="entry name" value="MALONYL-COA-ACYL CARRIER PROTEIN TRANSACYLASE, MITOCHONDRIAL"/>
    <property type="match status" value="1"/>
</dbReference>
<name>A0A1M7XZA4_9FIRM</name>
<dbReference type="InterPro" id="IPR049489">
    <property type="entry name" value="FabD-like_helical_ins"/>
</dbReference>
<dbReference type="NCBIfam" id="TIGR00128">
    <property type="entry name" value="fabD"/>
    <property type="match status" value="1"/>
</dbReference>
<proteinExistence type="predicted"/>
<dbReference type="EC" id="2.3.1.39" evidence="1"/>
<keyword evidence="2 6" id="KW-0808">Transferase</keyword>
<dbReference type="SMART" id="SM00827">
    <property type="entry name" value="PKS_AT"/>
    <property type="match status" value="1"/>
</dbReference>
<dbReference type="InterPro" id="IPR014043">
    <property type="entry name" value="Acyl_transferase_dom"/>
</dbReference>
<dbReference type="EMBL" id="FRFD01000003">
    <property type="protein sequence ID" value="SHO44472.1"/>
    <property type="molecule type" value="Genomic_DNA"/>
</dbReference>
<feature type="domain" description="Malonyl-CoA:ACP transacylase (MAT)" evidence="5">
    <location>
        <begin position="10"/>
        <end position="326"/>
    </location>
</feature>
<evidence type="ECO:0000256" key="1">
    <source>
        <dbReference type="ARBA" id="ARBA00013258"/>
    </source>
</evidence>
<evidence type="ECO:0000313" key="7">
    <source>
        <dbReference type="Proteomes" id="UP000184612"/>
    </source>
</evidence>
<sequence>MGGKYMRTFLFPGQGAQFAGMGVDLFEEYAAFVKEADKILGYSLKDLCLNDNNSILSNTKYTQPALYMVNALSYQKEMSKGQQIPDFLIGNSIGEYNALLAAGVFSLEDGLLLVKKRSELMSRANGGGMAAVIGLNEKEIVTVIEQEQLNDLVEISNYNTSLQVVISGDSAAIATIKPRLEEAGARKVVILDVSGAFHSGYMKEAALEFEQYLNEFEFHTPQLTVISNRYARPYDFNNIKQLLVEQIYHPVRLYDSIMYVLGQGSNEFVEIGPGKTMTRMATEIKKEYESIKARPEKIVNCLGSEEFKKDYDVDFAYAVGGMCKGISSAAMIKKLADSRILGFLGTYKLQLHEAEELIDQALASMEHHRVGVNVTYDALNSKDHIGIMEYIIKRDIRNIEVSDYRMIDLSIVKYRLKAIYTDKDSTLVIPHKILAKVSSREMAEKFCSPAPEEMVQILYQNNEITEFEAKYAKYIPMCDDLCIEYHMQGQSALGYIQTIKEMSRLLYEKYDLYQCPRVGFAGGIGNPQMIAVSFLMGADFVVTGSINQCSVEAATSNIVKDNLQSLDETDFTYAAVSDLFEFGEKKSIVKKGSLYHIRANRLYEVYNRYNSVEEIPADIKNLIEEKYFQKSFETIYSDIYENLTKDNKKLSKEQPKYKMALIIRCFLDKCFQDALDGRMEGKINYQIISSNAIVQFNHWVKDTELSDWKRRYVDVIAKRIMTEGEQHLSTICKKYKFEA</sequence>
<organism evidence="6 7">
    <name type="scientific">Anaerocolumna xylanovorans DSM 12503</name>
    <dbReference type="NCBI Taxonomy" id="1121345"/>
    <lineage>
        <taxon>Bacteria</taxon>
        <taxon>Bacillati</taxon>
        <taxon>Bacillota</taxon>
        <taxon>Clostridia</taxon>
        <taxon>Lachnospirales</taxon>
        <taxon>Lachnospiraceae</taxon>
        <taxon>Anaerocolumna</taxon>
    </lineage>
</organism>
<evidence type="ECO:0000256" key="3">
    <source>
        <dbReference type="ARBA" id="ARBA00023315"/>
    </source>
</evidence>
<evidence type="ECO:0000256" key="4">
    <source>
        <dbReference type="ARBA" id="ARBA00048462"/>
    </source>
</evidence>
<dbReference type="Gene3D" id="3.20.20.70">
    <property type="entry name" value="Aldolase class I"/>
    <property type="match status" value="1"/>
</dbReference>
<dbReference type="PANTHER" id="PTHR42681">
    <property type="entry name" value="MALONYL-COA-ACYL CARRIER PROTEIN TRANSACYLASE, MITOCHONDRIAL"/>
    <property type="match status" value="1"/>
</dbReference>
<dbReference type="Proteomes" id="UP000184612">
    <property type="component" value="Unassembled WGS sequence"/>
</dbReference>
<evidence type="ECO:0000259" key="5">
    <source>
        <dbReference type="SMART" id="SM00827"/>
    </source>
</evidence>
<reference evidence="6 7" key="1">
    <citation type="submission" date="2016-12" db="EMBL/GenBank/DDBJ databases">
        <authorList>
            <person name="Song W.-J."/>
            <person name="Kurnit D.M."/>
        </authorList>
    </citation>
    <scope>NUCLEOTIDE SEQUENCE [LARGE SCALE GENOMIC DNA]</scope>
    <source>
        <strain evidence="6 7">DSM 12503</strain>
    </source>
</reference>
<dbReference type="OrthoDB" id="9805460at2"/>
<dbReference type="Pfam" id="PF00698">
    <property type="entry name" value="Acyl_transf_1"/>
    <property type="match status" value="1"/>
</dbReference>
<keyword evidence="3 6" id="KW-0012">Acyltransferase</keyword>
<dbReference type="InterPro" id="IPR013785">
    <property type="entry name" value="Aldolase_TIM"/>
</dbReference>
<dbReference type="AlphaFoldDB" id="A0A1M7XZA4"/>
<dbReference type="GO" id="GO:0005829">
    <property type="term" value="C:cytosol"/>
    <property type="evidence" value="ECO:0007669"/>
    <property type="project" value="TreeGrafter"/>
</dbReference>